<sequence>MEKRKKKKKPLSNHLRVNQNILHEKKSENIFATIKRLHLVADLWPPEGTHFQKLQIKFHNLPILCQMLQESNLILIKNNLCKIWSSALLKECITYMLKIEKRLT</sequence>
<reference evidence="1 2" key="1">
    <citation type="submission" date="2024-11" db="EMBL/GenBank/DDBJ databases">
        <title>A near-complete genome assembly of Cinchona calisaya.</title>
        <authorList>
            <person name="Lian D.C."/>
            <person name="Zhao X.W."/>
            <person name="Wei L."/>
        </authorList>
    </citation>
    <scope>NUCLEOTIDE SEQUENCE [LARGE SCALE GENOMIC DNA]</scope>
    <source>
        <tissue evidence="1">Nenye</tissue>
    </source>
</reference>
<dbReference type="Proteomes" id="UP001630127">
    <property type="component" value="Unassembled WGS sequence"/>
</dbReference>
<dbReference type="EMBL" id="JBJUIK010000007">
    <property type="protein sequence ID" value="KAL3521940.1"/>
    <property type="molecule type" value="Genomic_DNA"/>
</dbReference>
<gene>
    <name evidence="1" type="ORF">ACH5RR_014774</name>
</gene>
<organism evidence="1 2">
    <name type="scientific">Cinchona calisaya</name>
    <dbReference type="NCBI Taxonomy" id="153742"/>
    <lineage>
        <taxon>Eukaryota</taxon>
        <taxon>Viridiplantae</taxon>
        <taxon>Streptophyta</taxon>
        <taxon>Embryophyta</taxon>
        <taxon>Tracheophyta</taxon>
        <taxon>Spermatophyta</taxon>
        <taxon>Magnoliopsida</taxon>
        <taxon>eudicotyledons</taxon>
        <taxon>Gunneridae</taxon>
        <taxon>Pentapetalae</taxon>
        <taxon>asterids</taxon>
        <taxon>lamiids</taxon>
        <taxon>Gentianales</taxon>
        <taxon>Rubiaceae</taxon>
        <taxon>Cinchonoideae</taxon>
        <taxon>Cinchoneae</taxon>
        <taxon>Cinchona</taxon>
    </lineage>
</organism>
<comment type="caution">
    <text evidence="1">The sequence shown here is derived from an EMBL/GenBank/DDBJ whole genome shotgun (WGS) entry which is preliminary data.</text>
</comment>
<dbReference type="AlphaFoldDB" id="A0ABD2ZUS2"/>
<keyword evidence="2" id="KW-1185">Reference proteome</keyword>
<evidence type="ECO:0000313" key="2">
    <source>
        <dbReference type="Proteomes" id="UP001630127"/>
    </source>
</evidence>
<accession>A0ABD2ZUS2</accession>
<evidence type="ECO:0000313" key="1">
    <source>
        <dbReference type="EMBL" id="KAL3521940.1"/>
    </source>
</evidence>
<protein>
    <submittedName>
        <fullName evidence="1">Uncharacterized protein</fullName>
    </submittedName>
</protein>
<proteinExistence type="predicted"/>
<name>A0ABD2ZUS2_9GENT</name>